<dbReference type="Proteomes" id="UP000276888">
    <property type="component" value="Chromosome"/>
</dbReference>
<dbReference type="GO" id="GO:0016747">
    <property type="term" value="F:acyltransferase activity, transferring groups other than amino-acyl groups"/>
    <property type="evidence" value="ECO:0007669"/>
    <property type="project" value="InterPro"/>
</dbReference>
<dbReference type="OrthoDB" id="3216107at2"/>
<feature type="domain" description="N-acetyltransferase" evidence="1">
    <location>
        <begin position="4"/>
        <end position="139"/>
    </location>
</feature>
<accession>A0A3Q9J3B5</accession>
<dbReference type="InterPro" id="IPR000182">
    <property type="entry name" value="GNAT_dom"/>
</dbReference>
<dbReference type="PROSITE" id="PS51186">
    <property type="entry name" value="GNAT"/>
    <property type="match status" value="1"/>
</dbReference>
<dbReference type="PANTHER" id="PTHR43233:SF1">
    <property type="entry name" value="FAMILY N-ACETYLTRANSFERASE, PUTATIVE (AFU_ORTHOLOGUE AFUA_6G03350)-RELATED"/>
    <property type="match status" value="1"/>
</dbReference>
<dbReference type="PANTHER" id="PTHR43233">
    <property type="entry name" value="FAMILY N-ACETYLTRANSFERASE, PUTATIVE (AFU_ORTHOLOGUE AFUA_6G03350)-RELATED"/>
    <property type="match status" value="1"/>
</dbReference>
<dbReference type="Pfam" id="PF00583">
    <property type="entry name" value="Acetyltransf_1"/>
    <property type="match status" value="1"/>
</dbReference>
<reference evidence="2 3" key="1">
    <citation type="submission" date="2018-08" db="EMBL/GenBank/DDBJ databases">
        <title>Microbacterium lemovicicum sp. nov., a bacterium isolated from a natural uranium-rich soil.</title>
        <authorList>
            <person name="ORTET P."/>
        </authorList>
    </citation>
    <scope>NUCLEOTIDE SEQUENCE [LARGE SCALE GENOMIC DNA]</scope>
    <source>
        <strain evidence="2 3">Viu22</strain>
    </source>
</reference>
<dbReference type="SUPFAM" id="SSF55729">
    <property type="entry name" value="Acyl-CoA N-acyltransferases (Nat)"/>
    <property type="match status" value="1"/>
</dbReference>
<evidence type="ECO:0000259" key="1">
    <source>
        <dbReference type="PROSITE" id="PS51186"/>
    </source>
</evidence>
<proteinExistence type="predicted"/>
<evidence type="ECO:0000313" key="3">
    <source>
        <dbReference type="Proteomes" id="UP000276888"/>
    </source>
</evidence>
<protein>
    <recommendedName>
        <fullName evidence="1">N-acetyltransferase domain-containing protein</fullName>
    </recommendedName>
</protein>
<dbReference type="CDD" id="cd04301">
    <property type="entry name" value="NAT_SF"/>
    <property type="match status" value="1"/>
</dbReference>
<dbReference type="Gene3D" id="3.40.630.30">
    <property type="match status" value="1"/>
</dbReference>
<gene>
    <name evidence="2" type="ORF">CVS47_02146</name>
</gene>
<sequence length="147" mass="15950">MTDDLVFSADPAAIDVDRVLRWLSEESYWARGRTRATHEAAMAGSRNYGVFDAATGAQLAYARAITDGATFAWIADVFVDPAARGRGVGKRIMQGIIDDLEPLGLKRTALFTEDAHGLYAQFGFQQLDDAGSWMLRWGSGFAPASAT</sequence>
<name>A0A3Q9J3B5_9MICO</name>
<keyword evidence="3" id="KW-1185">Reference proteome</keyword>
<dbReference type="KEGG" id="mlv:CVS47_02146"/>
<organism evidence="2 3">
    <name type="scientific">Microbacterium lemovicicum</name>
    <dbReference type="NCBI Taxonomy" id="1072463"/>
    <lineage>
        <taxon>Bacteria</taxon>
        <taxon>Bacillati</taxon>
        <taxon>Actinomycetota</taxon>
        <taxon>Actinomycetes</taxon>
        <taxon>Micrococcales</taxon>
        <taxon>Microbacteriaceae</taxon>
        <taxon>Microbacterium</taxon>
    </lineage>
</organism>
<dbReference type="AlphaFoldDB" id="A0A3Q9J3B5"/>
<dbReference type="InterPro" id="IPR053144">
    <property type="entry name" value="Acetyltransferase_Butenolide"/>
</dbReference>
<dbReference type="EMBL" id="CP031423">
    <property type="protein sequence ID" value="AZS37509.1"/>
    <property type="molecule type" value="Genomic_DNA"/>
</dbReference>
<dbReference type="RefSeq" id="WP_127096057.1">
    <property type="nucleotide sequence ID" value="NZ_CP031423.1"/>
</dbReference>
<evidence type="ECO:0000313" key="2">
    <source>
        <dbReference type="EMBL" id="AZS37509.1"/>
    </source>
</evidence>
<dbReference type="InterPro" id="IPR016181">
    <property type="entry name" value="Acyl_CoA_acyltransferase"/>
</dbReference>